<protein>
    <recommendedName>
        <fullName evidence="4">Flagellar hook-basal body complex protein FliE</fullName>
    </recommendedName>
</protein>
<comment type="caution">
    <text evidence="5">The sequence shown here is derived from an EMBL/GenBank/DDBJ whole genome shotgun (WGS) entry which is preliminary data.</text>
</comment>
<evidence type="ECO:0000256" key="1">
    <source>
        <dbReference type="ARBA" id="ARBA00004117"/>
    </source>
</evidence>
<keyword evidence="3 4" id="KW-0975">Bacterial flagellum</keyword>
<proteinExistence type="inferred from homology"/>
<dbReference type="PANTHER" id="PTHR34653">
    <property type="match status" value="1"/>
</dbReference>
<evidence type="ECO:0000256" key="4">
    <source>
        <dbReference type="HAMAP-Rule" id="MF_00724"/>
    </source>
</evidence>
<dbReference type="Proteomes" id="UP001524547">
    <property type="component" value="Unassembled WGS sequence"/>
</dbReference>
<keyword evidence="5" id="KW-0282">Flagellum</keyword>
<accession>A0ABT1W122</accession>
<gene>
    <name evidence="4" type="primary">fliE</name>
    <name evidence="5" type="ORF">NFI88_12620</name>
</gene>
<comment type="subcellular location">
    <subcellularLocation>
        <location evidence="1 4">Bacterial flagellum basal body</location>
    </subcellularLocation>
</comment>
<organism evidence="5 6">
    <name type="scientific">Rhizosaccharibacter radicis</name>
    <dbReference type="NCBI Taxonomy" id="2782605"/>
    <lineage>
        <taxon>Bacteria</taxon>
        <taxon>Pseudomonadati</taxon>
        <taxon>Pseudomonadota</taxon>
        <taxon>Alphaproteobacteria</taxon>
        <taxon>Acetobacterales</taxon>
        <taxon>Acetobacteraceae</taxon>
        <taxon>Rhizosaccharibacter</taxon>
    </lineage>
</organism>
<evidence type="ECO:0000313" key="5">
    <source>
        <dbReference type="EMBL" id="MCQ8241679.1"/>
    </source>
</evidence>
<dbReference type="HAMAP" id="MF_00724">
    <property type="entry name" value="FliE"/>
    <property type="match status" value="1"/>
</dbReference>
<dbReference type="EMBL" id="JAMZEJ010000007">
    <property type="protein sequence ID" value="MCQ8241679.1"/>
    <property type="molecule type" value="Genomic_DNA"/>
</dbReference>
<dbReference type="InterPro" id="IPR001624">
    <property type="entry name" value="FliE"/>
</dbReference>
<dbReference type="Pfam" id="PF02049">
    <property type="entry name" value="FliE"/>
    <property type="match status" value="1"/>
</dbReference>
<keyword evidence="5" id="KW-0966">Cell projection</keyword>
<evidence type="ECO:0000256" key="2">
    <source>
        <dbReference type="ARBA" id="ARBA00009272"/>
    </source>
</evidence>
<keyword evidence="6" id="KW-1185">Reference proteome</keyword>
<dbReference type="PANTHER" id="PTHR34653:SF1">
    <property type="entry name" value="FLAGELLAR HOOK-BASAL BODY COMPLEX PROTEIN FLIE"/>
    <property type="match status" value="1"/>
</dbReference>
<sequence length="107" mass="11018">MIDARMLATTPSAAATAYARTQDRSSLDGIGAGDGLPDFGSAMQDAIQGVVQAGHTADAEAAKGLTGSGNVTDVVMAVSRAQMALQSTTVIRDRVVQAYQDIMKMSI</sequence>
<evidence type="ECO:0000313" key="6">
    <source>
        <dbReference type="Proteomes" id="UP001524547"/>
    </source>
</evidence>
<dbReference type="PRINTS" id="PR01006">
    <property type="entry name" value="FLGHOOKFLIE"/>
</dbReference>
<keyword evidence="5" id="KW-0969">Cilium</keyword>
<dbReference type="RefSeq" id="WP_422920421.1">
    <property type="nucleotide sequence ID" value="NZ_JAMZEJ010000007.1"/>
</dbReference>
<reference evidence="5 6" key="1">
    <citation type="submission" date="2022-06" db="EMBL/GenBank/DDBJ databases">
        <title>Rhizosaccharibacter gen. nov. sp. nov. KSS12, endophytic bacteria isolated from sugarcane.</title>
        <authorList>
            <person name="Pitiwittayakul N."/>
        </authorList>
    </citation>
    <scope>NUCLEOTIDE SEQUENCE [LARGE SCALE GENOMIC DNA]</scope>
    <source>
        <strain evidence="5 6">KSS12</strain>
    </source>
</reference>
<evidence type="ECO:0000256" key="3">
    <source>
        <dbReference type="ARBA" id="ARBA00023143"/>
    </source>
</evidence>
<comment type="similarity">
    <text evidence="2 4">Belongs to the FliE family.</text>
</comment>
<name>A0ABT1W122_9PROT</name>